<feature type="compositionally biased region" description="Polar residues" evidence="18">
    <location>
        <begin position="1169"/>
        <end position="1200"/>
    </location>
</feature>
<evidence type="ECO:0000256" key="5">
    <source>
        <dbReference type="ARBA" id="ARBA00022473"/>
    </source>
</evidence>
<dbReference type="InterPro" id="IPR044437">
    <property type="entry name" value="SETD2/Set2_SET"/>
</dbReference>
<feature type="compositionally biased region" description="Basic and acidic residues" evidence="18">
    <location>
        <begin position="869"/>
        <end position="888"/>
    </location>
</feature>
<evidence type="ECO:0000256" key="15">
    <source>
        <dbReference type="ARBA" id="ARBA00023163"/>
    </source>
</evidence>
<evidence type="ECO:0000256" key="6">
    <source>
        <dbReference type="ARBA" id="ARBA00022553"/>
    </source>
</evidence>
<dbReference type="Pfam" id="PF00397">
    <property type="entry name" value="WW"/>
    <property type="match status" value="1"/>
</dbReference>
<evidence type="ECO:0000256" key="16">
    <source>
        <dbReference type="ARBA" id="ARBA00023242"/>
    </source>
</evidence>
<evidence type="ECO:0000313" key="24">
    <source>
        <dbReference type="Proteomes" id="UP000594454"/>
    </source>
</evidence>
<keyword evidence="24" id="KW-1185">Reference proteome</keyword>
<dbReference type="SMART" id="SM00456">
    <property type="entry name" value="WW"/>
    <property type="match status" value="1"/>
</dbReference>
<dbReference type="GO" id="GO:0005634">
    <property type="term" value="C:nucleus"/>
    <property type="evidence" value="ECO:0007669"/>
    <property type="project" value="UniProtKB-SubCell"/>
</dbReference>
<dbReference type="InterPro" id="IPR038190">
    <property type="entry name" value="SRI_sf"/>
</dbReference>
<feature type="domain" description="Post-SET" evidence="21">
    <location>
        <begin position="2031"/>
        <end position="2047"/>
    </location>
</feature>
<dbReference type="InParanoid" id="A0A7R8UXZ5"/>
<feature type="compositionally biased region" description="Polar residues" evidence="18">
    <location>
        <begin position="1770"/>
        <end position="1781"/>
    </location>
</feature>
<dbReference type="GO" id="GO:0032259">
    <property type="term" value="P:methylation"/>
    <property type="evidence" value="ECO:0007669"/>
    <property type="project" value="UniProtKB-KW"/>
</dbReference>
<dbReference type="GO" id="GO:0140955">
    <property type="term" value="F:histone H3K36 trimethyltransferase activity"/>
    <property type="evidence" value="ECO:0007669"/>
    <property type="project" value="UniProtKB-EC"/>
</dbReference>
<feature type="compositionally biased region" description="Polar residues" evidence="18">
    <location>
        <begin position="2567"/>
        <end position="2586"/>
    </location>
</feature>
<feature type="region of interest" description="Disordered" evidence="18">
    <location>
        <begin position="2300"/>
        <end position="2325"/>
    </location>
</feature>
<feature type="compositionally biased region" description="Polar residues" evidence="18">
    <location>
        <begin position="1695"/>
        <end position="1704"/>
    </location>
</feature>
<name>A0A7R8UXZ5_HERIL</name>
<feature type="compositionally biased region" description="Basic and acidic residues" evidence="18">
    <location>
        <begin position="1680"/>
        <end position="1694"/>
    </location>
</feature>
<sequence>MGRGRSTATAAASAAATTGAPAATRSGVKSVQPVEKNGKDQVAPPPDESDDSSHDSGVRRTRRSLPVSKEQNANAIIPKQTDKASNIRSRLRKSTQLNHTASLNLVENRVQKNVNFSSSNNSGIGTDELLVVSDGILTRFNVNHEIATSNIKSTIERTSDAVGNENMNLAEIPDETDNASLDTDTLTPDSSLIPDSNETTCSADDEAESSVFSEDSQTRSSSIIAVSQEDSNSMQTYSVDKQSEQNSVANENSLTNKCLVTTQDASKIDRSSRRSVTPRLLEVEATNSNPAPFQAETPKKPENTPPHETPDPEERLLSSPDFFNLPKPKIVRTYQNKRKQKMEALKTQAATQAAAAADVDKLQVNSGTDKTNTEKEPDKSKNEKVVPADQQEVTECRRSQRQRVIKYDVRDLFNMKGSRNQSDSKNSRSSLPSQKLSRDSPRSDVSSSPQTFKGFSDTDDPSSPMSCTRRPLSRQSNATPTPPPFDLKANEAFSKVDTSEKYSNLSKTPDVDEFKGSIQMNDTDQNSSSSGKSPVTTGDMLTQQRMKTTKVPLKKEPQKPSRILPRRKTVLLNRSTEEIADLLDECISQDQFPSSSAKSPEQAKSKSKSCDEHDSGPKGVHSEKVGLFTNTKTDEVKSNLSFAQDTREDEIGISFAFKSSSIQCDLEKSDTVKSLENVPTISESSSEGSTVPLKNDVTTVSMKDQKSEVIELNSIAMASNESQPSTDCLIENVQAEGSKENLDTPKLCESTPSAIKDEQRRVDSQTKKGKSSPVGIEEKSKQNRKTTKSKSRKLDLTIDSEPKTENSASRTTPKSEQEVVRTPDLEQKSVSIKETAEAENLGNLSNEKSRKSTKAQTLSKNGNSVNTPEKSETLEKKEKVTKDKEKEVQLSISSNKRAPVKGVESSETNVSTECQNSEIHEKLTSVKLNDDLSERAEVSPKQTESHSLIDSNTSDGGGNLVDRKKSDLKKKQTSKRPKTKAEMKLIEQRVDSPIDSESSISDKVPTVAKMENTKRRSKEGSKPPGRSKESESKESELEQKTTSLKRTSLIATSESERSDKSREFSEKNPKKRKLSSIVPGASEVGQSERTQVEKLGLSAISKDSKVGVTEKSKVKKLELEKRTEKLCMLEDIDIFAGKEVDSTASDKIRKSKESRRSTLKKENKASAKRYSNSLDNVTVTSTLGTKSLNEGSKQEQSNILDQRLIKGGSKDNDVNSCEPTGATKADKLEIEAKTRVLKADSNDKPLSPMTCQNSKKDASHAASLKSVDVSKSETNASESETMTPETANSLLMEPNVVMTTKGNGGSAENCKNIENSNEDVFQVEQMVDKKSLPEYERSHLDSSDENKVTHDSNSKAADRSGAATPPSSSNQPQHEVCDDGRSVVTLPENEKNSLDRPEMMKITPAISQTTVKSSAENSSSVTQEVMTKSQNSAEPRTTSNRPLSIRGRKKFNDADRQIEASLDDSYVEAKSKSKSSIKGNVTTTKIQSRHSIDVDLQKIDEKLAKIQASMMKGHKRNEQPRKGRTKRSLSKSLSTSDGVSDAYSSDSNDSKQSIRNNTENAAKSEKGSVSHQKEDPLSQSLNNSLPPASNLSSVLNGLSKVVMNDLLEWTCNNKQTVLQIKDTIDQNQRETSTLKNDVERSESIQDSAESEAVKADVAKVNNNDSLCEVEQGKQSTQSPDESKESQNKDVKKDTITTPSKDPAVIQTSKEMLAELMNSTLDIDLDNFADNSESAEKSELITKSKLSQEIKRLIKSSDGEFSVKSSDSEQTDQNSQDSSANIRRSHRIKTQIKSTVGRGLVRDKSDRNQNSASALDLEAQNARFLKDMEERLSQFQMIKENEYKCERIISKEAKRMTCDCFLTKEEEERGELGCGEDCLNRLLMIECSSKCTVGERCTNRRFQKYQHARCKVFRTEKKGFGIMADGEIPAGEFIMEYVGEVLNGKQFEKRAAIYSQDKNKHYYFMALRGDSIIDATMKGSISRFINHSCDPNAETQKWTVNGELRIGFFSKRKIYAGEEITFDYQFQRYGKEAQKCFCESVNCRGWIGEEPDSEDEEEEVSSSESEDEVEAKSPEDAEAEKDKRLELKVAEKEKVTPTVAIQEEGDNAEILKEITAIEKSPGEILEGKAEKVIPIETPTDKDKSARKALKAAEKFAKIAAKMKARKERERIKQQNRMVMEDPDLEAEIVSLESSGLINQAHTLKLSRCMVRAKSVLSKLRLLSVLRKGEMACRRLFLDYHGLRLLHGWMSENETADIEQDLEFRQKTLKTLELLPIPNKTMLKESKVFDVVQSWSTEMEQQISSSETPLDSSDRQSPPLKKQKIDDGNYQEIRMEIKDIADKLTTTWEVLPEVFRIPKRERIEQMKEHEREADRSYKALNLGDEDQYNKQLRSQERFGAKKSYKWARDKYEKRKELTKDTEKLTSAEANLTKLQRRQLFAAKVAKDEAEKRLAEERREFEFKCKFYGLDPRYMTPNIMPFCVNPSTGQWYSKEKNKIPTPPSHAHIKVPPKPQSTDPKDYKMPEVDLPPMWKFAMDPRGRLYYYHIKIRIPQWEPPIKILPLTRDPSTESTALEEGSTNVMPSTSTSKVDDPQPGTSKQSLPTSDTSSGSDDTDSDISCSEIIGLKKGVPLKLGKDMIEQLKRSRKRKRFNRLVQERTISPRREEDRLYNQIETRRYRENKEKIRRRKEEIKRRKAQLKREAENDQSTSNKDANSQPSQPSSPKSSSGKVSVPIQDYLLSSDEDELEKSDYDNSLIEKIVHGDNIVDELDAIAKEKPLKRSLPFVKDHDLKKRMKMDEKKRAEGSKSDKSIKSRKTEAGSNKNTSRRAREKFRSDIAGIIVHHLTPYRRDSCHIGRITNNDDFKHLARKLTHFVLIKELKHCDSTGQTLVVTESVKNKSREFIKKYMAKYGEVYVRPANDPEFRDIPH</sequence>
<dbReference type="EMBL" id="LR899012">
    <property type="protein sequence ID" value="CAD7089205.1"/>
    <property type="molecule type" value="Genomic_DNA"/>
</dbReference>
<feature type="domain" description="WW" evidence="19">
    <location>
        <begin position="2524"/>
        <end position="2557"/>
    </location>
</feature>
<evidence type="ECO:0000256" key="11">
    <source>
        <dbReference type="ARBA" id="ARBA00022782"/>
    </source>
</evidence>
<dbReference type="InterPro" id="IPR003616">
    <property type="entry name" value="Post-SET_dom"/>
</dbReference>
<keyword evidence="6" id="KW-0597">Phosphoprotein</keyword>
<feature type="compositionally biased region" description="Basic and acidic residues" evidence="18">
    <location>
        <begin position="792"/>
        <end position="804"/>
    </location>
</feature>
<dbReference type="PANTHER" id="PTHR46711:SF1">
    <property type="entry name" value="HISTONE-LYSINE N-METHYLTRANSFERASE SETD2"/>
    <property type="match status" value="1"/>
</dbReference>
<feature type="region of interest" description="Disordered" evidence="18">
    <location>
        <begin position="2558"/>
        <end position="2617"/>
    </location>
</feature>
<feature type="region of interest" description="Disordered" evidence="18">
    <location>
        <begin position="1509"/>
        <end position="1587"/>
    </location>
</feature>
<dbReference type="InterPro" id="IPR001214">
    <property type="entry name" value="SET_dom"/>
</dbReference>
<evidence type="ECO:0000256" key="7">
    <source>
        <dbReference type="ARBA" id="ARBA00022603"/>
    </source>
</evidence>
<dbReference type="SMART" id="SM00508">
    <property type="entry name" value="PostSET"/>
    <property type="match status" value="1"/>
</dbReference>
<dbReference type="CDD" id="cd19172">
    <property type="entry name" value="SET_SETD2"/>
    <property type="match status" value="1"/>
</dbReference>
<dbReference type="InterPro" id="IPR001202">
    <property type="entry name" value="WW_dom"/>
</dbReference>
<feature type="compositionally biased region" description="Basic and acidic residues" evidence="18">
    <location>
        <begin position="1326"/>
        <end position="1358"/>
    </location>
</feature>
<feature type="domain" description="AWS" evidence="22">
    <location>
        <begin position="1852"/>
        <end position="1905"/>
    </location>
</feature>
<feature type="compositionally biased region" description="Polar residues" evidence="18">
    <location>
        <begin position="1040"/>
        <end position="1053"/>
    </location>
</feature>
<feature type="compositionally biased region" description="Polar residues" evidence="18">
    <location>
        <begin position="417"/>
        <end position="435"/>
    </location>
</feature>
<feature type="compositionally biased region" description="Polar residues" evidence="18">
    <location>
        <begin position="1474"/>
        <end position="1485"/>
    </location>
</feature>
<dbReference type="InterPro" id="IPR013257">
    <property type="entry name" value="SRI"/>
</dbReference>
<feature type="compositionally biased region" description="Polar residues" evidence="18">
    <location>
        <begin position="178"/>
        <end position="202"/>
    </location>
</feature>
<dbReference type="PROSITE" id="PS50868">
    <property type="entry name" value="POST_SET"/>
    <property type="match status" value="1"/>
</dbReference>
<feature type="compositionally biased region" description="Low complexity" evidence="18">
    <location>
        <begin position="993"/>
        <end position="1002"/>
    </location>
</feature>
<dbReference type="GO" id="GO:0030154">
    <property type="term" value="P:cell differentiation"/>
    <property type="evidence" value="ECO:0007669"/>
    <property type="project" value="UniProtKB-KW"/>
</dbReference>
<dbReference type="Gene3D" id="2.20.70.10">
    <property type="match status" value="1"/>
</dbReference>
<dbReference type="InterPro" id="IPR042294">
    <property type="entry name" value="SETD2_animal"/>
</dbReference>
<feature type="region of interest" description="Disordered" evidence="18">
    <location>
        <begin position="264"/>
        <end position="328"/>
    </location>
</feature>
<feature type="compositionally biased region" description="Low complexity" evidence="18">
    <location>
        <begin position="2602"/>
        <end position="2617"/>
    </location>
</feature>
<feature type="compositionally biased region" description="Basic and acidic residues" evidence="18">
    <location>
        <begin position="371"/>
        <end position="386"/>
    </location>
</feature>
<evidence type="ECO:0000256" key="3">
    <source>
        <dbReference type="ARBA" id="ARBA00012178"/>
    </source>
</evidence>
<feature type="region of interest" description="Disordered" evidence="18">
    <location>
        <begin position="1143"/>
        <end position="1485"/>
    </location>
</feature>
<feature type="compositionally biased region" description="Polar residues" evidence="18">
    <location>
        <begin position="2300"/>
        <end position="2309"/>
    </location>
</feature>
<dbReference type="InterPro" id="IPR036020">
    <property type="entry name" value="WW_dom_sf"/>
</dbReference>
<keyword evidence="17" id="KW-0175">Coiled coil</keyword>
<keyword evidence="16" id="KW-0539">Nucleus</keyword>
<evidence type="ECO:0000259" key="21">
    <source>
        <dbReference type="PROSITE" id="PS50868"/>
    </source>
</evidence>
<reference evidence="23 24" key="1">
    <citation type="submission" date="2020-11" db="EMBL/GenBank/DDBJ databases">
        <authorList>
            <person name="Wallbank WR R."/>
            <person name="Pardo Diaz C."/>
            <person name="Kozak K."/>
            <person name="Martin S."/>
            <person name="Jiggins C."/>
            <person name="Moest M."/>
            <person name="Warren A I."/>
            <person name="Generalovic N T."/>
            <person name="Byers J.R.P. K."/>
            <person name="Montejo-Kovacevich G."/>
            <person name="Yen C E."/>
        </authorList>
    </citation>
    <scope>NUCLEOTIDE SEQUENCE [LARGE SCALE GENOMIC DNA]</scope>
</reference>
<dbReference type="Pfam" id="PF00856">
    <property type="entry name" value="SET"/>
    <property type="match status" value="1"/>
</dbReference>
<keyword evidence="12" id="KW-0862">Zinc</keyword>
<evidence type="ECO:0000256" key="1">
    <source>
        <dbReference type="ARBA" id="ARBA00004123"/>
    </source>
</evidence>
<feature type="compositionally biased region" description="Basic and acidic residues" evidence="18">
    <location>
        <begin position="1011"/>
        <end position="1039"/>
    </location>
</feature>
<feature type="compositionally biased region" description="Basic and acidic residues" evidence="18">
    <location>
        <begin position="1224"/>
        <end position="1243"/>
    </location>
</feature>
<keyword evidence="11" id="KW-0221">Differentiation</keyword>
<dbReference type="EC" id="2.1.1.359" evidence="3"/>
<feature type="region of interest" description="Disordered" evidence="18">
    <location>
        <begin position="2046"/>
        <end position="2084"/>
    </location>
</feature>
<feature type="compositionally biased region" description="Basic and acidic residues" evidence="18">
    <location>
        <begin position="755"/>
        <end position="766"/>
    </location>
</feature>
<feature type="region of interest" description="Disordered" evidence="18">
    <location>
        <begin position="1669"/>
        <end position="1704"/>
    </location>
</feature>
<feature type="region of interest" description="Disordered" evidence="18">
    <location>
        <begin position="2494"/>
        <end position="2518"/>
    </location>
</feature>
<dbReference type="Gene3D" id="1.10.1740.100">
    <property type="entry name" value="Set2, Rpb1 interacting domain"/>
    <property type="match status" value="1"/>
</dbReference>
<keyword evidence="14" id="KW-0805">Transcription regulation</keyword>
<feature type="compositionally biased region" description="Polar residues" evidence="18">
    <location>
        <begin position="210"/>
        <end position="250"/>
    </location>
</feature>
<feature type="region of interest" description="Disordered" evidence="18">
    <location>
        <begin position="716"/>
        <end position="1091"/>
    </location>
</feature>
<feature type="compositionally biased region" description="Basic and acidic residues" evidence="18">
    <location>
        <begin position="813"/>
        <end position="827"/>
    </location>
</feature>
<feature type="compositionally biased region" description="Polar residues" evidence="18">
    <location>
        <begin position="1542"/>
        <end position="1561"/>
    </location>
</feature>
<dbReference type="PROSITE" id="PS50280">
    <property type="entry name" value="SET"/>
    <property type="match status" value="1"/>
</dbReference>
<feature type="domain" description="SET" evidence="20">
    <location>
        <begin position="1907"/>
        <end position="2024"/>
    </location>
</feature>
<evidence type="ECO:0000256" key="4">
    <source>
        <dbReference type="ARBA" id="ARBA00022454"/>
    </source>
</evidence>
<keyword evidence="13" id="KW-0156">Chromatin regulator</keyword>
<feature type="compositionally biased region" description="Basic and acidic residues" evidence="18">
    <location>
        <begin position="2069"/>
        <end position="2084"/>
    </location>
</feature>
<feature type="region of interest" description="Disordered" evidence="18">
    <location>
        <begin position="2783"/>
        <end position="2827"/>
    </location>
</feature>
<dbReference type="GO" id="GO:0005694">
    <property type="term" value="C:chromosome"/>
    <property type="evidence" value="ECO:0007669"/>
    <property type="project" value="UniProtKB-SubCell"/>
</dbReference>
<feature type="compositionally biased region" description="Basic and acidic residues" evidence="18">
    <location>
        <begin position="1388"/>
        <end position="1399"/>
    </location>
</feature>
<evidence type="ECO:0000256" key="8">
    <source>
        <dbReference type="ARBA" id="ARBA00022679"/>
    </source>
</evidence>
<dbReference type="OrthoDB" id="308383at2759"/>
<evidence type="ECO:0000256" key="17">
    <source>
        <dbReference type="SAM" id="Coils"/>
    </source>
</evidence>
<comment type="subcellular location">
    <subcellularLocation>
        <location evidence="2">Chromosome</location>
    </subcellularLocation>
    <subcellularLocation>
        <location evidence="1">Nucleus</location>
    </subcellularLocation>
</comment>
<feature type="compositionally biased region" description="Basic and acidic residues" evidence="18">
    <location>
        <begin position="2784"/>
        <end position="2816"/>
    </location>
</feature>
<feature type="compositionally biased region" description="Basic and acidic residues" evidence="18">
    <location>
        <begin position="1154"/>
        <end position="1165"/>
    </location>
</feature>
<evidence type="ECO:0000259" key="22">
    <source>
        <dbReference type="PROSITE" id="PS51215"/>
    </source>
</evidence>
<dbReference type="Pfam" id="PF08236">
    <property type="entry name" value="SRI"/>
    <property type="match status" value="1"/>
</dbReference>
<feature type="compositionally biased region" description="Basic residues" evidence="18">
    <location>
        <begin position="782"/>
        <end position="791"/>
    </location>
</feature>
<feature type="region of interest" description="Disordered" evidence="18">
    <location>
        <begin position="1628"/>
        <end position="1654"/>
    </location>
</feature>
<keyword evidence="8" id="KW-0808">Transferase</keyword>
<keyword evidence="5" id="KW-0217">Developmental protein</keyword>
<feature type="compositionally biased region" description="Polar residues" evidence="18">
    <location>
        <begin position="1405"/>
        <end position="1442"/>
    </location>
</feature>
<accession>A0A7R8UXZ5</accession>
<feature type="compositionally biased region" description="Basic and acidic residues" evidence="18">
    <location>
        <begin position="979"/>
        <end position="992"/>
    </location>
</feature>
<feature type="compositionally biased region" description="Basic and acidic residues" evidence="18">
    <location>
        <begin position="918"/>
        <end position="938"/>
    </location>
</feature>
<feature type="compositionally biased region" description="Basic and acidic residues" evidence="18">
    <location>
        <begin position="1054"/>
        <end position="1068"/>
    </location>
</feature>
<keyword evidence="9" id="KW-0949">S-adenosyl-L-methionine</keyword>
<feature type="coiled-coil region" evidence="17">
    <location>
        <begin position="2415"/>
        <end position="2457"/>
    </location>
</feature>
<dbReference type="SMART" id="SM00317">
    <property type="entry name" value="SET"/>
    <property type="match status" value="1"/>
</dbReference>
<protein>
    <recommendedName>
        <fullName evidence="3">[histone H3]-lysine(36) N-trimethyltransferase</fullName>
        <ecNumber evidence="3">2.1.1.359</ecNumber>
    </recommendedName>
</protein>
<keyword evidence="7" id="KW-0489">Methyltransferase</keyword>
<dbReference type="PROSITE" id="PS50020">
    <property type="entry name" value="WW_DOMAIN_2"/>
    <property type="match status" value="1"/>
</dbReference>
<dbReference type="GO" id="GO:0006355">
    <property type="term" value="P:regulation of DNA-templated transcription"/>
    <property type="evidence" value="ECO:0007669"/>
    <property type="project" value="InterPro"/>
</dbReference>
<dbReference type="PANTHER" id="PTHR46711">
    <property type="entry name" value="HISTONE-LYSINE N-METHYLTRANSFERASE SETD2"/>
    <property type="match status" value="1"/>
</dbReference>
<feature type="region of interest" description="Disordered" evidence="18">
    <location>
        <begin position="673"/>
        <end position="699"/>
    </location>
</feature>
<feature type="region of interest" description="Disordered" evidence="18">
    <location>
        <begin position="1"/>
        <end position="86"/>
    </location>
</feature>
<keyword evidence="10" id="KW-0479">Metal-binding</keyword>
<feature type="compositionally biased region" description="Polar residues" evidence="18">
    <location>
        <begin position="854"/>
        <end position="866"/>
    </location>
</feature>
<dbReference type="SMART" id="SM00570">
    <property type="entry name" value="AWS"/>
    <property type="match status" value="1"/>
</dbReference>
<dbReference type="Proteomes" id="UP000594454">
    <property type="component" value="Chromosome 4"/>
</dbReference>
<proteinExistence type="predicted"/>
<dbReference type="SUPFAM" id="SSF82199">
    <property type="entry name" value="SET domain"/>
    <property type="match status" value="1"/>
</dbReference>
<feature type="compositionally biased region" description="Polar residues" evidence="18">
    <location>
        <begin position="518"/>
        <end position="546"/>
    </location>
</feature>
<feature type="compositionally biased region" description="Low complexity" evidence="18">
    <location>
        <begin position="1"/>
        <end position="27"/>
    </location>
</feature>
<feature type="region of interest" description="Disordered" evidence="18">
    <location>
        <begin position="2687"/>
        <end position="2730"/>
    </location>
</feature>
<feature type="compositionally biased region" description="Polar residues" evidence="18">
    <location>
        <begin position="905"/>
        <end position="917"/>
    </location>
</feature>
<evidence type="ECO:0000313" key="23">
    <source>
        <dbReference type="EMBL" id="CAD7089205.1"/>
    </source>
</evidence>
<organism evidence="23 24">
    <name type="scientific">Hermetia illucens</name>
    <name type="common">Black soldier fly</name>
    <dbReference type="NCBI Taxonomy" id="343691"/>
    <lineage>
        <taxon>Eukaryota</taxon>
        <taxon>Metazoa</taxon>
        <taxon>Ecdysozoa</taxon>
        <taxon>Arthropoda</taxon>
        <taxon>Hexapoda</taxon>
        <taxon>Insecta</taxon>
        <taxon>Pterygota</taxon>
        <taxon>Neoptera</taxon>
        <taxon>Endopterygota</taxon>
        <taxon>Diptera</taxon>
        <taxon>Brachycera</taxon>
        <taxon>Stratiomyomorpha</taxon>
        <taxon>Stratiomyidae</taxon>
        <taxon>Hermetiinae</taxon>
        <taxon>Hermetia</taxon>
    </lineage>
</organism>
<feature type="compositionally biased region" description="Polar residues" evidence="18">
    <location>
        <begin position="1272"/>
        <end position="1289"/>
    </location>
</feature>
<feature type="compositionally biased region" description="Basic and acidic residues" evidence="18">
    <location>
        <begin position="1562"/>
        <end position="1576"/>
    </location>
</feature>
<evidence type="ECO:0000256" key="2">
    <source>
        <dbReference type="ARBA" id="ARBA00004286"/>
    </source>
</evidence>
<feature type="compositionally biased region" description="Polar residues" evidence="18">
    <location>
        <begin position="2704"/>
        <end position="2713"/>
    </location>
</feature>
<evidence type="ECO:0000256" key="9">
    <source>
        <dbReference type="ARBA" id="ARBA00022691"/>
    </source>
</evidence>
<feature type="region of interest" description="Disordered" evidence="18">
    <location>
        <begin position="1756"/>
        <end position="1785"/>
    </location>
</feature>
<feature type="compositionally biased region" description="Polar residues" evidence="18">
    <location>
        <begin position="674"/>
        <end position="689"/>
    </location>
</feature>
<dbReference type="SUPFAM" id="SSF51045">
    <property type="entry name" value="WW domain"/>
    <property type="match status" value="1"/>
</dbReference>
<feature type="region of interest" description="Disordered" evidence="18">
    <location>
        <begin position="590"/>
        <end position="628"/>
    </location>
</feature>
<feature type="compositionally biased region" description="Basic residues" evidence="18">
    <location>
        <begin position="966"/>
        <end position="978"/>
    </location>
</feature>
<evidence type="ECO:0000256" key="18">
    <source>
        <dbReference type="SAM" id="MobiDB-lite"/>
    </source>
</evidence>
<evidence type="ECO:0000256" key="14">
    <source>
        <dbReference type="ARBA" id="ARBA00023015"/>
    </source>
</evidence>
<feature type="compositionally biased region" description="Basic and acidic residues" evidence="18">
    <location>
        <begin position="2687"/>
        <end position="2702"/>
    </location>
</feature>
<feature type="compositionally biased region" description="Polar residues" evidence="18">
    <location>
        <begin position="940"/>
        <end position="954"/>
    </location>
</feature>
<dbReference type="InterPro" id="IPR006560">
    <property type="entry name" value="AWS_dom"/>
</dbReference>
<keyword evidence="4" id="KW-0158">Chromosome</keyword>
<gene>
    <name evidence="23" type="ORF">HERILL_LOCUS11775</name>
</gene>
<evidence type="ECO:0000256" key="13">
    <source>
        <dbReference type="ARBA" id="ARBA00022853"/>
    </source>
</evidence>
<feature type="region of interest" description="Disordered" evidence="18">
    <location>
        <begin position="170"/>
        <end position="250"/>
    </location>
</feature>
<feature type="compositionally biased region" description="Basic and acidic residues" evidence="18">
    <location>
        <begin position="601"/>
        <end position="624"/>
    </location>
</feature>
<dbReference type="FunFam" id="2.170.270.10:FF:000016">
    <property type="entry name" value="Histone-lysine N-methyltransferase"/>
    <property type="match status" value="1"/>
</dbReference>
<feature type="compositionally biased region" description="Polar residues" evidence="18">
    <location>
        <begin position="590"/>
        <end position="599"/>
    </location>
</feature>
<dbReference type="GO" id="GO:0046872">
    <property type="term" value="F:metal ion binding"/>
    <property type="evidence" value="ECO:0007669"/>
    <property type="project" value="UniProtKB-KW"/>
</dbReference>
<dbReference type="Pfam" id="PF17907">
    <property type="entry name" value="AWS"/>
    <property type="match status" value="1"/>
</dbReference>
<feature type="compositionally biased region" description="Polar residues" evidence="18">
    <location>
        <begin position="716"/>
        <end position="726"/>
    </location>
</feature>
<feature type="region of interest" description="Disordered" evidence="18">
    <location>
        <begin position="355"/>
        <end position="569"/>
    </location>
</feature>
<keyword evidence="15" id="KW-0804">Transcription</keyword>
<evidence type="ECO:0000259" key="20">
    <source>
        <dbReference type="PROSITE" id="PS50280"/>
    </source>
</evidence>
<feature type="compositionally biased region" description="Low complexity" evidence="18">
    <location>
        <begin position="1577"/>
        <end position="1587"/>
    </location>
</feature>
<dbReference type="CDD" id="cd00201">
    <property type="entry name" value="WW"/>
    <property type="match status" value="1"/>
</dbReference>
<feature type="compositionally biased region" description="Low complexity" evidence="18">
    <location>
        <begin position="2714"/>
        <end position="2730"/>
    </location>
</feature>
<feature type="compositionally biased region" description="Acidic residues" evidence="18">
    <location>
        <begin position="2048"/>
        <end position="2068"/>
    </location>
</feature>
<dbReference type="PROSITE" id="PS51215">
    <property type="entry name" value="AWS"/>
    <property type="match status" value="1"/>
</dbReference>
<dbReference type="Gene3D" id="2.170.270.10">
    <property type="entry name" value="SET domain"/>
    <property type="match status" value="1"/>
</dbReference>
<evidence type="ECO:0000256" key="12">
    <source>
        <dbReference type="ARBA" id="ARBA00022833"/>
    </source>
</evidence>
<dbReference type="InterPro" id="IPR046341">
    <property type="entry name" value="SET_dom_sf"/>
</dbReference>
<evidence type="ECO:0000259" key="19">
    <source>
        <dbReference type="PROSITE" id="PS50020"/>
    </source>
</evidence>
<evidence type="ECO:0000256" key="10">
    <source>
        <dbReference type="ARBA" id="ARBA00022723"/>
    </source>
</evidence>